<name>A0A9P4Q3G5_9PEZI</name>
<keyword evidence="4" id="KW-1185">Reference proteome</keyword>
<feature type="transmembrane region" description="Helical" evidence="1">
    <location>
        <begin position="222"/>
        <end position="242"/>
    </location>
</feature>
<feature type="transmembrane region" description="Helical" evidence="1">
    <location>
        <begin position="282"/>
        <end position="309"/>
    </location>
</feature>
<keyword evidence="1" id="KW-1133">Transmembrane helix</keyword>
<reference evidence="3" key="1">
    <citation type="journal article" date="2020" name="Stud. Mycol.">
        <title>101 Dothideomycetes genomes: a test case for predicting lifestyles and emergence of pathogens.</title>
        <authorList>
            <person name="Haridas S."/>
            <person name="Albert R."/>
            <person name="Binder M."/>
            <person name="Bloem J."/>
            <person name="Labutti K."/>
            <person name="Salamov A."/>
            <person name="Andreopoulos B."/>
            <person name="Baker S."/>
            <person name="Barry K."/>
            <person name="Bills G."/>
            <person name="Bluhm B."/>
            <person name="Cannon C."/>
            <person name="Castanera R."/>
            <person name="Culley D."/>
            <person name="Daum C."/>
            <person name="Ezra D."/>
            <person name="Gonzalez J."/>
            <person name="Henrissat B."/>
            <person name="Kuo A."/>
            <person name="Liang C."/>
            <person name="Lipzen A."/>
            <person name="Lutzoni F."/>
            <person name="Magnuson J."/>
            <person name="Mondo S."/>
            <person name="Nolan M."/>
            <person name="Ohm R."/>
            <person name="Pangilinan J."/>
            <person name="Park H.-J."/>
            <person name="Ramirez L."/>
            <person name="Alfaro M."/>
            <person name="Sun H."/>
            <person name="Tritt A."/>
            <person name="Yoshinaga Y."/>
            <person name="Zwiers L.-H."/>
            <person name="Turgeon B."/>
            <person name="Goodwin S."/>
            <person name="Spatafora J."/>
            <person name="Crous P."/>
            <person name="Grigoriev I."/>
        </authorList>
    </citation>
    <scope>NUCLEOTIDE SEQUENCE</scope>
    <source>
        <strain evidence="3">CBS 116435</strain>
    </source>
</reference>
<keyword evidence="1" id="KW-0812">Transmembrane</keyword>
<comment type="caution">
    <text evidence="3">The sequence shown here is derived from an EMBL/GenBank/DDBJ whole genome shotgun (WGS) entry which is preliminary data.</text>
</comment>
<dbReference type="OrthoDB" id="3009728at2759"/>
<evidence type="ECO:0000313" key="4">
    <source>
        <dbReference type="Proteomes" id="UP000799441"/>
    </source>
</evidence>
<evidence type="ECO:0000256" key="2">
    <source>
        <dbReference type="SAM" id="SignalP"/>
    </source>
</evidence>
<evidence type="ECO:0000256" key="1">
    <source>
        <dbReference type="SAM" id="Phobius"/>
    </source>
</evidence>
<dbReference type="EMBL" id="MU003821">
    <property type="protein sequence ID" value="KAF2718658.1"/>
    <property type="molecule type" value="Genomic_DNA"/>
</dbReference>
<evidence type="ECO:0000313" key="3">
    <source>
        <dbReference type="EMBL" id="KAF2718658.1"/>
    </source>
</evidence>
<feature type="transmembrane region" description="Helical" evidence="1">
    <location>
        <begin position="315"/>
        <end position="333"/>
    </location>
</feature>
<organism evidence="3 4">
    <name type="scientific">Polychaeton citri CBS 116435</name>
    <dbReference type="NCBI Taxonomy" id="1314669"/>
    <lineage>
        <taxon>Eukaryota</taxon>
        <taxon>Fungi</taxon>
        <taxon>Dikarya</taxon>
        <taxon>Ascomycota</taxon>
        <taxon>Pezizomycotina</taxon>
        <taxon>Dothideomycetes</taxon>
        <taxon>Dothideomycetidae</taxon>
        <taxon>Capnodiales</taxon>
        <taxon>Capnodiaceae</taxon>
        <taxon>Polychaeton</taxon>
    </lineage>
</organism>
<gene>
    <name evidence="3" type="ORF">K431DRAFT_296658</name>
</gene>
<keyword evidence="2" id="KW-0732">Signal</keyword>
<feature type="transmembrane region" description="Helical" evidence="1">
    <location>
        <begin position="174"/>
        <end position="202"/>
    </location>
</feature>
<protein>
    <submittedName>
        <fullName evidence="3">Uncharacterized protein</fullName>
    </submittedName>
</protein>
<keyword evidence="1" id="KW-0472">Membrane</keyword>
<sequence>MNGFQRPGYIWTTVILLLAQAVSATNESIITGPAPLKIHFKTWYPQVRQYLPGILVDNCIDEYSIYLGNATNPYPLSCKNCKIQPVVNCILDNWRESDKANMASAAVLLGLLPTILAMVGSSTIETGILALKRPVLAFFLAAGTPSVNPIRTFEYHDPQEILQLRDGALRMPELSGVMVTAVGVTQYLLAFGAVGNLAVVSYQLSVQTICSFAQETAFLPALYAFLAVAIHIAGSTAVALRYRFHDTSGRKKSVWAIFMQEITPSCNQDRSYLAPVKETPMFVILSWLTSTGTVLHIVFGTLVFSSLIFLQTQDALGVVLQYFASALVCRLILMYELSGMRNVVNVVEAGEAHLTSASTKQGYHELNLVHSRSASRS</sequence>
<feature type="transmembrane region" description="Helical" evidence="1">
    <location>
        <begin position="102"/>
        <end position="124"/>
    </location>
</feature>
<dbReference type="Proteomes" id="UP000799441">
    <property type="component" value="Unassembled WGS sequence"/>
</dbReference>
<feature type="signal peptide" evidence="2">
    <location>
        <begin position="1"/>
        <end position="24"/>
    </location>
</feature>
<dbReference type="AlphaFoldDB" id="A0A9P4Q3G5"/>
<feature type="chain" id="PRO_5040466767" evidence="2">
    <location>
        <begin position="25"/>
        <end position="377"/>
    </location>
</feature>
<proteinExistence type="predicted"/>
<accession>A0A9P4Q3G5</accession>